<gene>
    <name evidence="2" type="ORF">ACFQE1_12960</name>
</gene>
<name>A0ABD5S214_9EURY</name>
<protein>
    <submittedName>
        <fullName evidence="2">HalOD1 output domain-containing protein</fullName>
    </submittedName>
</protein>
<dbReference type="Pfam" id="PF18545">
    <property type="entry name" value="HalOD1"/>
    <property type="match status" value="1"/>
</dbReference>
<organism evidence="2 3">
    <name type="scientific">Halobium palmae</name>
    <dbReference type="NCBI Taxonomy" id="1776492"/>
    <lineage>
        <taxon>Archaea</taxon>
        <taxon>Methanobacteriati</taxon>
        <taxon>Methanobacteriota</taxon>
        <taxon>Stenosarchaea group</taxon>
        <taxon>Halobacteria</taxon>
        <taxon>Halobacteriales</taxon>
        <taxon>Haloferacaceae</taxon>
        <taxon>Halobium</taxon>
    </lineage>
</organism>
<accession>A0ABD5S214</accession>
<sequence>MSEGHEDEIVHRQLRTDREDPAAAVAEVVAELDGRRADELTATYRCIDGVLGNLFSEPPSPDAQMEVTFTYEGYRVTVEQDGAAKFVKVD</sequence>
<dbReference type="AlphaFoldDB" id="A0ABD5S214"/>
<dbReference type="Proteomes" id="UP001596328">
    <property type="component" value="Unassembled WGS sequence"/>
</dbReference>
<feature type="domain" description="Halobacterial output" evidence="1">
    <location>
        <begin position="17"/>
        <end position="84"/>
    </location>
</feature>
<evidence type="ECO:0000313" key="3">
    <source>
        <dbReference type="Proteomes" id="UP001596328"/>
    </source>
</evidence>
<reference evidence="2 3" key="1">
    <citation type="journal article" date="2019" name="Int. J. Syst. Evol. Microbiol.">
        <title>The Global Catalogue of Microorganisms (GCM) 10K type strain sequencing project: providing services to taxonomists for standard genome sequencing and annotation.</title>
        <authorList>
            <consortium name="The Broad Institute Genomics Platform"/>
            <consortium name="The Broad Institute Genome Sequencing Center for Infectious Disease"/>
            <person name="Wu L."/>
            <person name="Ma J."/>
        </authorList>
    </citation>
    <scope>NUCLEOTIDE SEQUENCE [LARGE SCALE GENOMIC DNA]</scope>
    <source>
        <strain evidence="2 3">NBRC 111368</strain>
    </source>
</reference>
<comment type="caution">
    <text evidence="2">The sequence shown here is derived from an EMBL/GenBank/DDBJ whole genome shotgun (WGS) entry which is preliminary data.</text>
</comment>
<dbReference type="InterPro" id="IPR040624">
    <property type="entry name" value="HalOD1"/>
</dbReference>
<dbReference type="EMBL" id="JBHSWU010000448">
    <property type="protein sequence ID" value="MFC6725262.1"/>
    <property type="molecule type" value="Genomic_DNA"/>
</dbReference>
<evidence type="ECO:0000259" key="1">
    <source>
        <dbReference type="Pfam" id="PF18545"/>
    </source>
</evidence>
<keyword evidence="3" id="KW-1185">Reference proteome</keyword>
<evidence type="ECO:0000313" key="2">
    <source>
        <dbReference type="EMBL" id="MFC6725262.1"/>
    </source>
</evidence>
<proteinExistence type="predicted"/>